<protein>
    <submittedName>
        <fullName evidence="6">Carbamoyl-phosphate synthase large chain</fullName>
    </submittedName>
</protein>
<dbReference type="PIRSF" id="PIRSF029120">
    <property type="entry name" value="UCP029120"/>
    <property type="match status" value="1"/>
</dbReference>
<dbReference type="Pfam" id="PF15632">
    <property type="entry name" value="ATPgrasp_Ter"/>
    <property type="match status" value="1"/>
</dbReference>
<evidence type="ECO:0000256" key="4">
    <source>
        <dbReference type="PROSITE-ProRule" id="PRU00409"/>
    </source>
</evidence>
<dbReference type="PROSITE" id="PS50975">
    <property type="entry name" value="ATP_GRASP"/>
    <property type="match status" value="1"/>
</dbReference>
<keyword evidence="3 4" id="KW-0067">ATP-binding</keyword>
<dbReference type="RefSeq" id="WP_167016110.1">
    <property type="nucleotide sequence ID" value="NZ_VWXF01000006.1"/>
</dbReference>
<evidence type="ECO:0000256" key="2">
    <source>
        <dbReference type="ARBA" id="ARBA00022741"/>
    </source>
</evidence>
<dbReference type="InterPro" id="IPR011761">
    <property type="entry name" value="ATP-grasp"/>
</dbReference>
<feature type="domain" description="ATP-grasp" evidence="5">
    <location>
        <begin position="121"/>
        <end position="313"/>
    </location>
</feature>
<proteinExistence type="predicted"/>
<evidence type="ECO:0000256" key="1">
    <source>
        <dbReference type="ARBA" id="ARBA00022598"/>
    </source>
</evidence>
<dbReference type="PANTHER" id="PTHR43585:SF2">
    <property type="entry name" value="ATP-GRASP ENZYME FSQD"/>
    <property type="match status" value="1"/>
</dbReference>
<dbReference type="EMBL" id="VWXF01000006">
    <property type="protein sequence ID" value="NIF23062.1"/>
    <property type="molecule type" value="Genomic_DNA"/>
</dbReference>
<keyword evidence="2 4" id="KW-0547">Nucleotide-binding</keyword>
<evidence type="ECO:0000259" key="5">
    <source>
        <dbReference type="PROSITE" id="PS50975"/>
    </source>
</evidence>
<dbReference type="InterPro" id="IPR052032">
    <property type="entry name" value="ATP-dep_AA_Ligase"/>
</dbReference>
<dbReference type="SUPFAM" id="SSF56059">
    <property type="entry name" value="Glutathione synthetase ATP-binding domain-like"/>
    <property type="match status" value="1"/>
</dbReference>
<dbReference type="InterPro" id="IPR011226">
    <property type="entry name" value="ATP-grasp_fam"/>
</dbReference>
<evidence type="ECO:0000256" key="3">
    <source>
        <dbReference type="ARBA" id="ARBA00022840"/>
    </source>
</evidence>
<reference evidence="6 7" key="1">
    <citation type="journal article" date="2019" name="bioRxiv">
        <title>Bacteria contribute to plant secondary compound degradation in a generalist herbivore system.</title>
        <authorList>
            <person name="Francoeur C.B."/>
            <person name="Khadempour L."/>
            <person name="Moreira-Soto R.D."/>
            <person name="Gotting K."/>
            <person name="Book A.J."/>
            <person name="Pinto-Tomas A.A."/>
            <person name="Keefover-Ring K."/>
            <person name="Currie C.R."/>
        </authorList>
    </citation>
    <scope>NUCLEOTIDE SEQUENCE [LARGE SCALE GENOMIC DNA]</scope>
    <source>
        <strain evidence="6">Acro-835</strain>
    </source>
</reference>
<gene>
    <name evidence="6" type="ORF">F3J40_15835</name>
</gene>
<accession>A0ABX0RCI0</accession>
<evidence type="ECO:0000313" key="7">
    <source>
        <dbReference type="Proteomes" id="UP001515683"/>
    </source>
</evidence>
<evidence type="ECO:0000313" key="6">
    <source>
        <dbReference type="EMBL" id="NIF23062.1"/>
    </source>
</evidence>
<keyword evidence="1" id="KW-0436">Ligase</keyword>
<keyword evidence="7" id="KW-1185">Reference proteome</keyword>
<name>A0ABX0RCI0_9GAMM</name>
<organism evidence="6 7">
    <name type="scientific">Candidatus Pantoea multigeneris</name>
    <dbReference type="NCBI Taxonomy" id="2608357"/>
    <lineage>
        <taxon>Bacteria</taxon>
        <taxon>Pseudomonadati</taxon>
        <taxon>Pseudomonadota</taxon>
        <taxon>Gammaproteobacteria</taxon>
        <taxon>Enterobacterales</taxon>
        <taxon>Erwiniaceae</taxon>
        <taxon>Pantoea</taxon>
    </lineage>
</organism>
<dbReference type="Gene3D" id="3.30.470.20">
    <property type="entry name" value="ATP-grasp fold, B domain"/>
    <property type="match status" value="1"/>
</dbReference>
<comment type="caution">
    <text evidence="6">The sequence shown here is derived from an EMBL/GenBank/DDBJ whole genome shotgun (WGS) entry which is preliminary data.</text>
</comment>
<dbReference type="PANTHER" id="PTHR43585">
    <property type="entry name" value="FUMIPYRROLE BIOSYNTHESIS PROTEIN C"/>
    <property type="match status" value="1"/>
</dbReference>
<sequence>MRHNIWFMEGLSSQRDIIHHIKNDLNVQQRNITVYASHRYQRNEILSLADAAFIEPENDNQRLEFILSTQEKYAIQAIHTGRHAQWFESHRKAIEACGVRLTTGASNRDQLALADDKAAFAEAMQHLSLPVVPSIRVDSAAALREQIASQPFAGAPLCIKPVNGIYGMGFWQFDDSLSPMAAFTHPDHRRVNTALYLQALEATDTFSPLVLMPYLPGPEYSVDILAEKGQVLAAIARRKEGALQHLEKDGAAYELAVACASAMGADGLVNVQTRHDAQGQPRLLEINMRPSGGIGYTALSGVNLPALFALHQLDLIDRSQILAATQRFHATSVRALTQAVSYSSALTNRLI</sequence>
<dbReference type="Proteomes" id="UP001515683">
    <property type="component" value="Unassembled WGS sequence"/>
</dbReference>